<protein>
    <recommendedName>
        <fullName evidence="3">Lipoprotein</fullName>
    </recommendedName>
</protein>
<name>A0ABT9W9T1_9BACL</name>
<accession>A0ABT9W9T1</accession>
<evidence type="ECO:0008006" key="3">
    <source>
        <dbReference type="Google" id="ProtNLM"/>
    </source>
</evidence>
<dbReference type="EMBL" id="JAUSTI010000003">
    <property type="protein sequence ID" value="MDQ0170020.1"/>
    <property type="molecule type" value="Genomic_DNA"/>
</dbReference>
<organism evidence="1 2">
    <name type="scientific">Paenibacillus tundrae</name>
    <dbReference type="NCBI Taxonomy" id="528187"/>
    <lineage>
        <taxon>Bacteria</taxon>
        <taxon>Bacillati</taxon>
        <taxon>Bacillota</taxon>
        <taxon>Bacilli</taxon>
        <taxon>Bacillales</taxon>
        <taxon>Paenibacillaceae</taxon>
        <taxon>Paenibacillus</taxon>
    </lineage>
</organism>
<evidence type="ECO:0000313" key="1">
    <source>
        <dbReference type="EMBL" id="MDQ0170020.1"/>
    </source>
</evidence>
<proteinExistence type="predicted"/>
<sequence>MDTTTQDRLPKMKPYALARTGLMLALSILLLIGCSSSSTSQEVKIYSGQATNEGNIRAQSQGHGLNGAFIQELDRAFNEKGIKLMNNMSADDGEGGITYMYLLNGSGRHVVKVHIFGDDHTRTLRMKEMYGNAEDQAVLQNVLGKTSILSKGYVSMVYTASGGQKDVYEDEVLQVFDHMLYKLD</sequence>
<dbReference type="RefSeq" id="WP_307214287.1">
    <property type="nucleotide sequence ID" value="NZ_JAUSTI010000003.1"/>
</dbReference>
<comment type="caution">
    <text evidence="1">The sequence shown here is derived from an EMBL/GenBank/DDBJ whole genome shotgun (WGS) entry which is preliminary data.</text>
</comment>
<dbReference type="Proteomes" id="UP001233836">
    <property type="component" value="Unassembled WGS sequence"/>
</dbReference>
<keyword evidence="2" id="KW-1185">Reference proteome</keyword>
<evidence type="ECO:0000313" key="2">
    <source>
        <dbReference type="Proteomes" id="UP001233836"/>
    </source>
</evidence>
<reference evidence="1 2" key="1">
    <citation type="submission" date="2023-07" db="EMBL/GenBank/DDBJ databases">
        <title>Sorghum-associated microbial communities from plants grown in Nebraska, USA.</title>
        <authorList>
            <person name="Schachtman D."/>
        </authorList>
    </citation>
    <scope>NUCLEOTIDE SEQUENCE [LARGE SCALE GENOMIC DNA]</scope>
    <source>
        <strain evidence="1 2">DS1314</strain>
    </source>
</reference>
<gene>
    <name evidence="1" type="ORF">J2T19_001460</name>
</gene>